<dbReference type="OrthoDB" id="9155413at2"/>
<dbReference type="SUPFAM" id="SSF46785">
    <property type="entry name" value="Winged helix' DNA-binding domain"/>
    <property type="match status" value="1"/>
</dbReference>
<proteinExistence type="predicted"/>
<evidence type="ECO:0000313" key="3">
    <source>
        <dbReference type="Proteomes" id="UP000198403"/>
    </source>
</evidence>
<dbReference type="InterPro" id="IPR039422">
    <property type="entry name" value="MarR/SlyA-like"/>
</dbReference>
<dbReference type="PROSITE" id="PS50995">
    <property type="entry name" value="HTH_MARR_2"/>
    <property type="match status" value="1"/>
</dbReference>
<dbReference type="SMART" id="SM00347">
    <property type="entry name" value="HTH_MARR"/>
    <property type="match status" value="1"/>
</dbReference>
<dbReference type="InterPro" id="IPR036388">
    <property type="entry name" value="WH-like_DNA-bd_sf"/>
</dbReference>
<keyword evidence="3" id="KW-1185">Reference proteome</keyword>
<dbReference type="AlphaFoldDB" id="A0A238XH71"/>
<dbReference type="Proteomes" id="UP000198403">
    <property type="component" value="Unassembled WGS sequence"/>
</dbReference>
<protein>
    <submittedName>
        <fullName evidence="2">Transcriptional regulator, MarR family</fullName>
    </submittedName>
</protein>
<reference evidence="2 3" key="1">
    <citation type="submission" date="2017-06" db="EMBL/GenBank/DDBJ databases">
        <authorList>
            <person name="Kim H.J."/>
            <person name="Triplett B.A."/>
        </authorList>
    </citation>
    <scope>NUCLEOTIDE SEQUENCE [LARGE SCALE GENOMIC DNA]</scope>
    <source>
        <strain evidence="2 3">DSM 44272</strain>
    </source>
</reference>
<dbReference type="PANTHER" id="PTHR33164">
    <property type="entry name" value="TRANSCRIPTIONAL REGULATOR, MARR FAMILY"/>
    <property type="match status" value="1"/>
</dbReference>
<accession>A0A238XH71</accession>
<dbReference type="GO" id="GO:0003700">
    <property type="term" value="F:DNA-binding transcription factor activity"/>
    <property type="evidence" value="ECO:0007669"/>
    <property type="project" value="InterPro"/>
</dbReference>
<sequence>MYSANPVGWSTLTNVTGTGDVPHVGESLQIALNRILRWASRPAVSTALAGPSAVGLSPTDLWLLDGITRHGPLRASDIAAWQGVDKSTMTAQLRRLSARGLVARETDPADGRAALVRATEEGWRLHAAVTSNGAKVLDALLAEWDPADRQELARLLTRLADSTGRPLQRR</sequence>
<dbReference type="EMBL" id="FZNO01000013">
    <property type="protein sequence ID" value="SNR57269.1"/>
    <property type="molecule type" value="Genomic_DNA"/>
</dbReference>
<evidence type="ECO:0000259" key="1">
    <source>
        <dbReference type="PROSITE" id="PS50995"/>
    </source>
</evidence>
<dbReference type="Gene3D" id="1.10.10.10">
    <property type="entry name" value="Winged helix-like DNA-binding domain superfamily/Winged helix DNA-binding domain"/>
    <property type="match status" value="1"/>
</dbReference>
<feature type="domain" description="HTH marR-type" evidence="1">
    <location>
        <begin position="29"/>
        <end position="161"/>
    </location>
</feature>
<dbReference type="Pfam" id="PF12802">
    <property type="entry name" value="MarR_2"/>
    <property type="match status" value="1"/>
</dbReference>
<dbReference type="GO" id="GO:0006950">
    <property type="term" value="P:response to stress"/>
    <property type="evidence" value="ECO:0007669"/>
    <property type="project" value="TreeGrafter"/>
</dbReference>
<name>A0A238XH71_9ACTN</name>
<evidence type="ECO:0000313" key="2">
    <source>
        <dbReference type="EMBL" id="SNR57269.1"/>
    </source>
</evidence>
<dbReference type="InterPro" id="IPR036390">
    <property type="entry name" value="WH_DNA-bd_sf"/>
</dbReference>
<dbReference type="PANTHER" id="PTHR33164:SF57">
    <property type="entry name" value="MARR-FAMILY TRANSCRIPTIONAL REGULATOR"/>
    <property type="match status" value="1"/>
</dbReference>
<organism evidence="2 3">
    <name type="scientific">Blastococcus mobilis</name>
    <dbReference type="NCBI Taxonomy" id="1938746"/>
    <lineage>
        <taxon>Bacteria</taxon>
        <taxon>Bacillati</taxon>
        <taxon>Actinomycetota</taxon>
        <taxon>Actinomycetes</taxon>
        <taxon>Geodermatophilales</taxon>
        <taxon>Geodermatophilaceae</taxon>
        <taxon>Blastococcus</taxon>
    </lineage>
</organism>
<dbReference type="InterPro" id="IPR000835">
    <property type="entry name" value="HTH_MarR-typ"/>
</dbReference>
<gene>
    <name evidence="2" type="ORF">SAMN06272737_11345</name>
</gene>